<dbReference type="InterPro" id="IPR008309">
    <property type="entry name" value="YdbL"/>
</dbReference>
<comment type="caution">
    <text evidence="2">The sequence shown here is derived from an EMBL/GenBank/DDBJ whole genome shotgun (WGS) entry which is preliminary data.</text>
</comment>
<accession>A0A2U1AW65</accession>
<evidence type="ECO:0000256" key="1">
    <source>
        <dbReference type="SAM" id="MobiDB-lite"/>
    </source>
</evidence>
<dbReference type="EMBL" id="QEKH01000016">
    <property type="protein sequence ID" value="PVY40601.1"/>
    <property type="molecule type" value="Genomic_DNA"/>
</dbReference>
<feature type="region of interest" description="Disordered" evidence="1">
    <location>
        <begin position="50"/>
        <end position="76"/>
    </location>
</feature>
<dbReference type="AlphaFoldDB" id="A0A2U1AW65"/>
<name>A0A2U1AW65_9BACT</name>
<evidence type="ECO:0000313" key="3">
    <source>
        <dbReference type="Proteomes" id="UP000245959"/>
    </source>
</evidence>
<protein>
    <submittedName>
        <fullName evidence="2">Uncharacterized protein YdbL (DUF1318 family)</fullName>
    </submittedName>
</protein>
<dbReference type="Pfam" id="PF07027">
    <property type="entry name" value="DUF1318"/>
    <property type="match status" value="1"/>
</dbReference>
<dbReference type="RefSeq" id="WP_116884306.1">
    <property type="nucleotide sequence ID" value="NZ_QEKH01000016.1"/>
</dbReference>
<organism evidence="2 3">
    <name type="scientific">Victivallis vadensis</name>
    <dbReference type="NCBI Taxonomy" id="172901"/>
    <lineage>
        <taxon>Bacteria</taxon>
        <taxon>Pseudomonadati</taxon>
        <taxon>Lentisphaerota</taxon>
        <taxon>Lentisphaeria</taxon>
        <taxon>Victivallales</taxon>
        <taxon>Victivallaceae</taxon>
        <taxon>Victivallis</taxon>
    </lineage>
</organism>
<gene>
    <name evidence="2" type="ORF">C8D82_11652</name>
</gene>
<reference evidence="2 3" key="1">
    <citation type="submission" date="2018-04" db="EMBL/GenBank/DDBJ databases">
        <title>Genomic Encyclopedia of Type Strains, Phase IV (KMG-IV): sequencing the most valuable type-strain genomes for metagenomic binning, comparative biology and taxonomic classification.</title>
        <authorList>
            <person name="Goeker M."/>
        </authorList>
    </citation>
    <scope>NUCLEOTIDE SEQUENCE [LARGE SCALE GENOMIC DNA]</scope>
    <source>
        <strain evidence="2 3">DSM 14823</strain>
    </source>
</reference>
<evidence type="ECO:0000313" key="2">
    <source>
        <dbReference type="EMBL" id="PVY40601.1"/>
    </source>
</evidence>
<dbReference type="PROSITE" id="PS51257">
    <property type="entry name" value="PROKAR_LIPOPROTEIN"/>
    <property type="match status" value="1"/>
</dbReference>
<proteinExistence type="predicted"/>
<keyword evidence="3" id="KW-1185">Reference proteome</keyword>
<dbReference type="Proteomes" id="UP000245959">
    <property type="component" value="Unassembled WGS sequence"/>
</dbReference>
<sequence>MRYVPLFLAAAVGAAVCGCTPTIKTESEVTIKPVQIDLNVNLKVDKELTQALSPDSKPDLKADPNSSDVRERRRARRDQIKAFKSAQLLGENNKGLLEVRTENGKVTDQVRKVMEAENSDRQLVFEVVAQKQNSTPEFVAQRWAARMAERAPSGVWIQTAGGDWQVKP</sequence>
<dbReference type="GeneID" id="78295604"/>